<comment type="caution">
    <text evidence="2">The sequence shown here is derived from an EMBL/GenBank/DDBJ whole genome shotgun (WGS) entry which is preliminary data.</text>
</comment>
<name>A0A7J7ZQQ1_RHIFE</name>
<evidence type="ECO:0000256" key="1">
    <source>
        <dbReference type="SAM" id="MobiDB-lite"/>
    </source>
</evidence>
<reference evidence="2 3" key="1">
    <citation type="journal article" date="2020" name="Nature">
        <title>Six reference-quality genomes reveal evolution of bat adaptations.</title>
        <authorList>
            <person name="Jebb D."/>
            <person name="Huang Z."/>
            <person name="Pippel M."/>
            <person name="Hughes G.M."/>
            <person name="Lavrichenko K."/>
            <person name="Devanna P."/>
            <person name="Winkler S."/>
            <person name="Jermiin L.S."/>
            <person name="Skirmuntt E.C."/>
            <person name="Katzourakis A."/>
            <person name="Burkitt-Gray L."/>
            <person name="Ray D.A."/>
            <person name="Sullivan K.A.M."/>
            <person name="Roscito J.G."/>
            <person name="Kirilenko B.M."/>
            <person name="Davalos L.M."/>
            <person name="Corthals A.P."/>
            <person name="Power M.L."/>
            <person name="Jones G."/>
            <person name="Ransome R.D."/>
            <person name="Dechmann D.K.N."/>
            <person name="Locatelli A.G."/>
            <person name="Puechmaille S.J."/>
            <person name="Fedrigo O."/>
            <person name="Jarvis E.D."/>
            <person name="Hiller M."/>
            <person name="Vernes S.C."/>
            <person name="Myers E.W."/>
            <person name="Teeling E.C."/>
        </authorList>
    </citation>
    <scope>NUCLEOTIDE SEQUENCE [LARGE SCALE GENOMIC DNA]</scope>
    <source>
        <strain evidence="2">MRhiFer1</strain>
        <tissue evidence="2">Lung</tissue>
    </source>
</reference>
<sequence length="168" mass="17862">MWGIPLGPHYACLSWILQNRASTVTSPTPTPTQPPSSCFCSVPFLCSLLPVYWTGSLYTPPSSSDLSLEPKPYFLLPVAVSMSMSDPPAPHLSCTQHLVSPNLPASSPVSTAPPFPSCLTVLVDTSCFLKAPLYHNSCPSPDGFQDSSLTPLPPNSSGNTEHKIHALG</sequence>
<dbReference type="Proteomes" id="UP000585614">
    <property type="component" value="Unassembled WGS sequence"/>
</dbReference>
<proteinExistence type="predicted"/>
<feature type="compositionally biased region" description="Polar residues" evidence="1">
    <location>
        <begin position="145"/>
        <end position="159"/>
    </location>
</feature>
<feature type="region of interest" description="Disordered" evidence="1">
    <location>
        <begin position="145"/>
        <end position="168"/>
    </location>
</feature>
<organism evidence="2 3">
    <name type="scientific">Rhinolophus ferrumequinum</name>
    <name type="common">Greater horseshoe bat</name>
    <dbReference type="NCBI Taxonomy" id="59479"/>
    <lineage>
        <taxon>Eukaryota</taxon>
        <taxon>Metazoa</taxon>
        <taxon>Chordata</taxon>
        <taxon>Craniata</taxon>
        <taxon>Vertebrata</taxon>
        <taxon>Euteleostomi</taxon>
        <taxon>Mammalia</taxon>
        <taxon>Eutheria</taxon>
        <taxon>Laurasiatheria</taxon>
        <taxon>Chiroptera</taxon>
        <taxon>Yinpterochiroptera</taxon>
        <taxon>Rhinolophoidea</taxon>
        <taxon>Rhinolophidae</taxon>
        <taxon>Rhinolophinae</taxon>
        <taxon>Rhinolophus</taxon>
    </lineage>
</organism>
<evidence type="ECO:0000313" key="3">
    <source>
        <dbReference type="Proteomes" id="UP000585614"/>
    </source>
</evidence>
<evidence type="ECO:0000313" key="2">
    <source>
        <dbReference type="EMBL" id="KAF6376409.1"/>
    </source>
</evidence>
<protein>
    <submittedName>
        <fullName evidence="2">Uncharacterized protein</fullName>
    </submittedName>
</protein>
<gene>
    <name evidence="2" type="ORF">mRhiFer1_009600</name>
</gene>
<dbReference type="EMBL" id="JACAGC010000003">
    <property type="protein sequence ID" value="KAF6376409.1"/>
    <property type="molecule type" value="Genomic_DNA"/>
</dbReference>
<dbReference type="AlphaFoldDB" id="A0A7J7ZQQ1"/>
<accession>A0A7J7ZQQ1</accession>